<evidence type="ECO:0000313" key="2">
    <source>
        <dbReference type="EMBL" id="RKQ35685.1"/>
    </source>
</evidence>
<sequence length="459" mass="54260">MNKNQFQAKANKKQLTLTPVKLVLYKQTKIIESTDPHANFYYIIYYKNNFINGVKANKIRLHSYIHQAFKNGIHFDGTHPLVNQLIQSEQSFHFIKFNQLIKTLPKSYTKKEIAFVFLFFNSFTKPGSSKNLFKNTFYDFRRNGQDFSAYQALKYYSNYNPKDKFVFDMIHNIEFQRYEKQYKELETILENDPNYAELICFENRNNKDTAERLFSLYKDQNRVFDEIAVRIDLLKHSFTEENYQNLETLLNELPFDVQIGILTNLIKADHAEIVEKKLLSLLLESGLSNNVTEFLLTSKFEPTPEQLPIIIKQIEQTEDEVLIANFKQANKRLLALSGQNSKTLERLVKPFVSAALDTFELTDIINWFQPFRDAHLHLPIEKKVIKMKQLANDPDRQFALGEMYLDFHQWEKSIDCFKWEMELHPEDPKPVNYLSKIYNEIGNKDEAKAYQQLMVQMNK</sequence>
<dbReference type="EMBL" id="RBZP01000002">
    <property type="protein sequence ID" value="RKQ35685.1"/>
    <property type="molecule type" value="Genomic_DNA"/>
</dbReference>
<keyword evidence="1" id="KW-0802">TPR repeat</keyword>
<proteinExistence type="predicted"/>
<gene>
    <name evidence="2" type="ORF">D8M06_05305</name>
</gene>
<comment type="caution">
    <text evidence="2">The sequence shown here is derived from an EMBL/GenBank/DDBJ whole genome shotgun (WGS) entry which is preliminary data.</text>
</comment>
<keyword evidence="3" id="KW-1185">Reference proteome</keyword>
<organism evidence="2 3">
    <name type="scientific">Oceanobacillus halophilus</name>
    <dbReference type="NCBI Taxonomy" id="930130"/>
    <lineage>
        <taxon>Bacteria</taxon>
        <taxon>Bacillati</taxon>
        <taxon>Bacillota</taxon>
        <taxon>Bacilli</taxon>
        <taxon>Bacillales</taxon>
        <taxon>Bacillaceae</taxon>
        <taxon>Oceanobacillus</taxon>
    </lineage>
</organism>
<reference evidence="2 3" key="1">
    <citation type="journal article" date="2016" name="Int. J. Syst. Evol. Microbiol.">
        <title>Oceanobacillus halophilus sp. nov., a novel moderately halophilic bacterium from a hypersaline lake.</title>
        <authorList>
            <person name="Amoozegar M.A."/>
            <person name="Bagheri M."/>
            <person name="Makhdoumi A."/>
            <person name="Nikou M.M."/>
            <person name="Fazeli S.A.S."/>
            <person name="Schumann P."/>
            <person name="Sproer C."/>
            <person name="Sanchez-Porro C."/>
            <person name="Ventosa A."/>
        </authorList>
    </citation>
    <scope>NUCLEOTIDE SEQUENCE [LARGE SCALE GENOMIC DNA]</scope>
    <source>
        <strain evidence="2 3">DSM 23996</strain>
    </source>
</reference>
<dbReference type="InterPro" id="IPR011990">
    <property type="entry name" value="TPR-like_helical_dom_sf"/>
</dbReference>
<dbReference type="Proteomes" id="UP000269301">
    <property type="component" value="Unassembled WGS sequence"/>
</dbReference>
<dbReference type="InterPro" id="IPR019734">
    <property type="entry name" value="TPR_rpt"/>
</dbReference>
<dbReference type="SUPFAM" id="SSF48452">
    <property type="entry name" value="TPR-like"/>
    <property type="match status" value="1"/>
</dbReference>
<evidence type="ECO:0000313" key="3">
    <source>
        <dbReference type="Proteomes" id="UP000269301"/>
    </source>
</evidence>
<dbReference type="PROSITE" id="PS50005">
    <property type="entry name" value="TPR"/>
    <property type="match status" value="1"/>
</dbReference>
<protein>
    <submittedName>
        <fullName evidence="2">Uncharacterized protein</fullName>
    </submittedName>
</protein>
<dbReference type="AlphaFoldDB" id="A0A495A8L6"/>
<evidence type="ECO:0000256" key="1">
    <source>
        <dbReference type="PROSITE-ProRule" id="PRU00339"/>
    </source>
</evidence>
<dbReference type="RefSeq" id="WP_121203318.1">
    <property type="nucleotide sequence ID" value="NZ_RBZP01000002.1"/>
</dbReference>
<dbReference type="Gene3D" id="1.25.40.10">
    <property type="entry name" value="Tetratricopeptide repeat domain"/>
    <property type="match status" value="1"/>
</dbReference>
<accession>A0A495A8L6</accession>
<name>A0A495A8L6_9BACI</name>
<feature type="repeat" description="TPR" evidence="1">
    <location>
        <begin position="394"/>
        <end position="427"/>
    </location>
</feature>
<dbReference type="OrthoDB" id="2676051at2"/>